<proteinExistence type="predicted"/>
<gene>
    <name evidence="2" type="ORF">ACFPIJ_42760</name>
</gene>
<dbReference type="RefSeq" id="WP_380124519.1">
    <property type="nucleotide sequence ID" value="NZ_JBHSIU010000066.1"/>
</dbReference>
<evidence type="ECO:0000313" key="2">
    <source>
        <dbReference type="EMBL" id="MFC5004534.1"/>
    </source>
</evidence>
<reference evidence="3" key="1">
    <citation type="journal article" date="2019" name="Int. J. Syst. Evol. Microbiol.">
        <title>The Global Catalogue of Microorganisms (GCM) 10K type strain sequencing project: providing services to taxonomists for standard genome sequencing and annotation.</title>
        <authorList>
            <consortium name="The Broad Institute Genomics Platform"/>
            <consortium name="The Broad Institute Genome Sequencing Center for Infectious Disease"/>
            <person name="Wu L."/>
            <person name="Ma J."/>
        </authorList>
    </citation>
    <scope>NUCLEOTIDE SEQUENCE [LARGE SCALE GENOMIC DNA]</scope>
    <source>
        <strain evidence="3">CGMCC 4.7152</strain>
    </source>
</reference>
<sequence>MTPSRLTGPEQIELRNLLAAAFTRPRFRELLLGRLDQRFDDFVGAEVGYRDALLQIVQDANAGLWWRDLLTAARQALPSDPGLLAFAQRFELAPQVGLGGGALELKIRQSNSIFDLATWLARLGEIEGQVCRVEVSLPDGLGTGTGFLVGPDVVLTNYHVVKAVIDGDVPPASVALRFDYRYLADGVTPAPGTVHRLAEEWKVDHSPFSRHDVEVPPSGEPSADELDYAVLRLAARAGEEPVGGPTDDGEWTPRGWLKIPATDHDFTKVRALYIVQHADGKPLQVAIDSEAVLGLNNAGTRVRYTTNTEPGSSGSPCFGPDWQWVAVHHAGDPRYPAFGVAEYNQGIPVSALRTAAAFGP</sequence>
<dbReference type="InterPro" id="IPR009003">
    <property type="entry name" value="Peptidase_S1_PA"/>
</dbReference>
<dbReference type="SUPFAM" id="SSF50494">
    <property type="entry name" value="Trypsin-like serine proteases"/>
    <property type="match status" value="1"/>
</dbReference>
<evidence type="ECO:0000313" key="3">
    <source>
        <dbReference type="Proteomes" id="UP001595912"/>
    </source>
</evidence>
<accession>A0ABV9W873</accession>
<organism evidence="2 3">
    <name type="scientific">Dactylosporangium cerinum</name>
    <dbReference type="NCBI Taxonomy" id="1434730"/>
    <lineage>
        <taxon>Bacteria</taxon>
        <taxon>Bacillati</taxon>
        <taxon>Actinomycetota</taxon>
        <taxon>Actinomycetes</taxon>
        <taxon>Micromonosporales</taxon>
        <taxon>Micromonosporaceae</taxon>
        <taxon>Dactylosporangium</taxon>
    </lineage>
</organism>
<feature type="domain" description="Effector-associated" evidence="1">
    <location>
        <begin position="5"/>
        <end position="90"/>
    </location>
</feature>
<dbReference type="EMBL" id="JBHSIU010000066">
    <property type="protein sequence ID" value="MFC5004534.1"/>
    <property type="molecule type" value="Genomic_DNA"/>
</dbReference>
<dbReference type="InterPro" id="IPR043504">
    <property type="entry name" value="Peptidase_S1_PA_chymotrypsin"/>
</dbReference>
<dbReference type="InterPro" id="IPR045430">
    <property type="entry name" value="EAD1"/>
</dbReference>
<evidence type="ECO:0000259" key="1">
    <source>
        <dbReference type="Pfam" id="PF19955"/>
    </source>
</evidence>
<dbReference type="Pfam" id="PF13365">
    <property type="entry name" value="Trypsin_2"/>
    <property type="match status" value="1"/>
</dbReference>
<name>A0ABV9W873_9ACTN</name>
<comment type="caution">
    <text evidence="2">The sequence shown here is derived from an EMBL/GenBank/DDBJ whole genome shotgun (WGS) entry which is preliminary data.</text>
</comment>
<keyword evidence="3" id="KW-1185">Reference proteome</keyword>
<dbReference type="Proteomes" id="UP001595912">
    <property type="component" value="Unassembled WGS sequence"/>
</dbReference>
<dbReference type="Gene3D" id="2.40.10.10">
    <property type="entry name" value="Trypsin-like serine proteases"/>
    <property type="match status" value="2"/>
</dbReference>
<dbReference type="Pfam" id="PF19955">
    <property type="entry name" value="EAD1"/>
    <property type="match status" value="1"/>
</dbReference>
<protein>
    <submittedName>
        <fullName evidence="2">Trypsin-like peptidase domain-containing protein</fullName>
    </submittedName>
</protein>